<dbReference type="Gene3D" id="3.40.50.150">
    <property type="entry name" value="Vaccinia Virus protein VP39"/>
    <property type="match status" value="1"/>
</dbReference>
<reference evidence="1 2" key="1">
    <citation type="submission" date="2018-02" db="EMBL/GenBank/DDBJ databases">
        <title>Genome sequencing of Solimonas sp. HR-BB.</title>
        <authorList>
            <person name="Lee Y."/>
            <person name="Jeon C.O."/>
        </authorList>
    </citation>
    <scope>NUCLEOTIDE SEQUENCE [LARGE SCALE GENOMIC DNA]</scope>
    <source>
        <strain evidence="1 2">HR-BB</strain>
    </source>
</reference>
<dbReference type="SUPFAM" id="SSF53335">
    <property type="entry name" value="S-adenosyl-L-methionine-dependent methyltransferases"/>
    <property type="match status" value="1"/>
</dbReference>
<keyword evidence="2" id="KW-1185">Reference proteome</keyword>
<dbReference type="PANTHER" id="PTHR43861:SF1">
    <property type="entry name" value="TRANS-ACONITATE 2-METHYLTRANSFERASE"/>
    <property type="match status" value="1"/>
</dbReference>
<dbReference type="OrthoDB" id="9791837at2"/>
<accession>A0A2S5TFW1</accession>
<dbReference type="PANTHER" id="PTHR43861">
    <property type="entry name" value="TRANS-ACONITATE 2-METHYLTRANSFERASE-RELATED"/>
    <property type="match status" value="1"/>
</dbReference>
<dbReference type="InterPro" id="IPR029063">
    <property type="entry name" value="SAM-dependent_MTases_sf"/>
</dbReference>
<evidence type="ECO:0000313" key="1">
    <source>
        <dbReference type="EMBL" id="PPE73865.1"/>
    </source>
</evidence>
<gene>
    <name evidence="1" type="ORF">C3942_10720</name>
</gene>
<dbReference type="Proteomes" id="UP000238220">
    <property type="component" value="Unassembled WGS sequence"/>
</dbReference>
<dbReference type="Pfam" id="PF13489">
    <property type="entry name" value="Methyltransf_23"/>
    <property type="match status" value="1"/>
</dbReference>
<dbReference type="RefSeq" id="WP_104230380.1">
    <property type="nucleotide sequence ID" value="NZ_PSNW01000005.1"/>
</dbReference>
<dbReference type="EMBL" id="PSNW01000005">
    <property type="protein sequence ID" value="PPE73865.1"/>
    <property type="molecule type" value="Genomic_DNA"/>
</dbReference>
<keyword evidence="1" id="KW-0808">Transferase</keyword>
<dbReference type="GO" id="GO:0008168">
    <property type="term" value="F:methyltransferase activity"/>
    <property type="evidence" value="ECO:0007669"/>
    <property type="project" value="UniProtKB-KW"/>
</dbReference>
<protein>
    <submittedName>
        <fullName evidence="1">SAM-dependent methyltransferase</fullName>
    </submittedName>
</protein>
<keyword evidence="1" id="KW-0489">Methyltransferase</keyword>
<comment type="caution">
    <text evidence="1">The sequence shown here is derived from an EMBL/GenBank/DDBJ whole genome shotgun (WGS) entry which is preliminary data.</text>
</comment>
<dbReference type="AlphaFoldDB" id="A0A2S5TFW1"/>
<dbReference type="CDD" id="cd02440">
    <property type="entry name" value="AdoMet_MTases"/>
    <property type="match status" value="1"/>
</dbReference>
<organism evidence="1 2">
    <name type="scientific">Solimonas fluminis</name>
    <dbReference type="NCBI Taxonomy" id="2086571"/>
    <lineage>
        <taxon>Bacteria</taxon>
        <taxon>Pseudomonadati</taxon>
        <taxon>Pseudomonadota</taxon>
        <taxon>Gammaproteobacteria</taxon>
        <taxon>Nevskiales</taxon>
        <taxon>Nevskiaceae</taxon>
        <taxon>Solimonas</taxon>
    </lineage>
</organism>
<name>A0A2S5TFW1_9GAMM</name>
<evidence type="ECO:0000313" key="2">
    <source>
        <dbReference type="Proteomes" id="UP000238220"/>
    </source>
</evidence>
<dbReference type="GO" id="GO:0032259">
    <property type="term" value="P:methylation"/>
    <property type="evidence" value="ECO:0007669"/>
    <property type="project" value="UniProtKB-KW"/>
</dbReference>
<sequence length="221" mass="23794">MADDKATRLQQSWIHNAAGWTAAVREGRIESRRLATDAAILAAIRRHRPARLLDLGCGEGWLCRAVAAEGIEAIGIDASAPLIEAARAAGGARYEVMGYEQLDPATLGRHDLLVCNFALLDDRLPALLQRLHALRTASGRLLIQTLHPGDAGGEGWREELFEAFGGGFPAAMPWYFRSRDAWLAALREAGWGDIVIAEPLHPHSGTPASLLLDAGPTELPA</sequence>
<proteinExistence type="predicted"/>